<reference evidence="1 2" key="1">
    <citation type="submission" date="2017-12" db="EMBL/GenBank/DDBJ databases">
        <title>Comparative genomics of Botrytis spp.</title>
        <authorList>
            <person name="Valero-Jimenez C.A."/>
            <person name="Tapia P."/>
            <person name="Veloso J."/>
            <person name="Silva-Moreno E."/>
            <person name="Staats M."/>
            <person name="Valdes J.H."/>
            <person name="Van Kan J.A.L."/>
        </authorList>
    </citation>
    <scope>NUCLEOTIDE SEQUENCE [LARGE SCALE GENOMIC DNA]</scope>
    <source>
        <strain evidence="1 2">MUCL11595</strain>
    </source>
</reference>
<evidence type="ECO:0000313" key="2">
    <source>
        <dbReference type="Proteomes" id="UP000297527"/>
    </source>
</evidence>
<keyword evidence="2" id="KW-1185">Reference proteome</keyword>
<accession>A0A4Z1ICD9</accession>
<sequence length="82" mass="9368">MKGRRRLVLIQNLAAQDFLLHPNILTGAKLCRIEASIDWYFGPLVDDRKGYWALPAYESSFRRPNRVIGAVIDCTAFAIDMK</sequence>
<dbReference type="Proteomes" id="UP000297527">
    <property type="component" value="Unassembled WGS sequence"/>
</dbReference>
<gene>
    <name evidence="1" type="ORF">BCON_0075g00100</name>
</gene>
<dbReference type="AlphaFoldDB" id="A0A4Z1ICD9"/>
<protein>
    <submittedName>
        <fullName evidence="1">Uncharacterized protein</fullName>
    </submittedName>
</protein>
<dbReference type="EMBL" id="PQXN01000075">
    <property type="protein sequence ID" value="TGO56620.1"/>
    <property type="molecule type" value="Genomic_DNA"/>
</dbReference>
<proteinExistence type="predicted"/>
<comment type="caution">
    <text evidence="1">The sequence shown here is derived from an EMBL/GenBank/DDBJ whole genome shotgun (WGS) entry which is preliminary data.</text>
</comment>
<name>A0A4Z1ICD9_9HELO</name>
<evidence type="ECO:0000313" key="1">
    <source>
        <dbReference type="EMBL" id="TGO56620.1"/>
    </source>
</evidence>
<organism evidence="1 2">
    <name type="scientific">Botryotinia convoluta</name>
    <dbReference type="NCBI Taxonomy" id="54673"/>
    <lineage>
        <taxon>Eukaryota</taxon>
        <taxon>Fungi</taxon>
        <taxon>Dikarya</taxon>
        <taxon>Ascomycota</taxon>
        <taxon>Pezizomycotina</taxon>
        <taxon>Leotiomycetes</taxon>
        <taxon>Helotiales</taxon>
        <taxon>Sclerotiniaceae</taxon>
        <taxon>Botryotinia</taxon>
    </lineage>
</organism>